<protein>
    <submittedName>
        <fullName evidence="6">Teichoic acid ABC transporter ATP-binding protein</fullName>
    </submittedName>
</protein>
<dbReference type="InterPro" id="IPR003439">
    <property type="entry name" value="ABC_transporter-like_ATP-bd"/>
</dbReference>
<comment type="caution">
    <text evidence="6">The sequence shown here is derived from an EMBL/GenBank/DDBJ whole genome shotgun (WGS) entry which is preliminary data.</text>
</comment>
<dbReference type="GO" id="GO:0016020">
    <property type="term" value="C:membrane"/>
    <property type="evidence" value="ECO:0007669"/>
    <property type="project" value="InterPro"/>
</dbReference>
<dbReference type="InterPro" id="IPR017871">
    <property type="entry name" value="ABC_transporter-like_CS"/>
</dbReference>
<keyword evidence="2" id="KW-0813">Transport</keyword>
<dbReference type="InterPro" id="IPR015860">
    <property type="entry name" value="ABC_transpr_TagH-like"/>
</dbReference>
<comment type="similarity">
    <text evidence="1">Belongs to the ABC transporter superfamily.</text>
</comment>
<dbReference type="RefSeq" id="WP_102238932.1">
    <property type="nucleotide sequence ID" value="NZ_PNHK01000003.1"/>
</dbReference>
<accession>A0A2N6VLG2</accession>
<dbReference type="PANTHER" id="PTHR46743:SF2">
    <property type="entry name" value="TEICHOIC ACIDS EXPORT ATP-BINDING PROTEIN TAGH"/>
    <property type="match status" value="1"/>
</dbReference>
<dbReference type="Pfam" id="PF00005">
    <property type="entry name" value="ABC_tran"/>
    <property type="match status" value="1"/>
</dbReference>
<organism evidence="6 7">
    <name type="scientific">Brevibacterium paucivorans</name>
    <dbReference type="NCBI Taxonomy" id="170994"/>
    <lineage>
        <taxon>Bacteria</taxon>
        <taxon>Bacillati</taxon>
        <taxon>Actinomycetota</taxon>
        <taxon>Actinomycetes</taxon>
        <taxon>Micrococcales</taxon>
        <taxon>Brevibacteriaceae</taxon>
        <taxon>Brevibacterium</taxon>
    </lineage>
</organism>
<proteinExistence type="inferred from homology"/>
<evidence type="ECO:0000256" key="1">
    <source>
        <dbReference type="ARBA" id="ARBA00005417"/>
    </source>
</evidence>
<evidence type="ECO:0000256" key="2">
    <source>
        <dbReference type="ARBA" id="ARBA00022448"/>
    </source>
</evidence>
<dbReference type="Gene3D" id="3.40.50.300">
    <property type="entry name" value="P-loop containing nucleotide triphosphate hydrolases"/>
    <property type="match status" value="1"/>
</dbReference>
<gene>
    <name evidence="6" type="ORF">CJ199_07795</name>
</gene>
<feature type="domain" description="ABC transporter" evidence="5">
    <location>
        <begin position="37"/>
        <end position="267"/>
    </location>
</feature>
<dbReference type="CDD" id="cd03220">
    <property type="entry name" value="ABC_KpsT_Wzt"/>
    <property type="match status" value="1"/>
</dbReference>
<dbReference type="Proteomes" id="UP000235598">
    <property type="component" value="Unassembled WGS sequence"/>
</dbReference>
<dbReference type="GO" id="GO:0016887">
    <property type="term" value="F:ATP hydrolysis activity"/>
    <property type="evidence" value="ECO:0007669"/>
    <property type="project" value="InterPro"/>
</dbReference>
<dbReference type="OrthoDB" id="9778870at2"/>
<keyword evidence="4 6" id="KW-0067">ATP-binding</keyword>
<dbReference type="SMART" id="SM00382">
    <property type="entry name" value="AAA"/>
    <property type="match status" value="1"/>
</dbReference>
<evidence type="ECO:0000259" key="5">
    <source>
        <dbReference type="PROSITE" id="PS50893"/>
    </source>
</evidence>
<dbReference type="EMBL" id="PNHK01000003">
    <property type="protein sequence ID" value="PMD04991.1"/>
    <property type="molecule type" value="Genomic_DNA"/>
</dbReference>
<evidence type="ECO:0000313" key="7">
    <source>
        <dbReference type="Proteomes" id="UP000235598"/>
    </source>
</evidence>
<dbReference type="InterPro" id="IPR050683">
    <property type="entry name" value="Bact_Polysacc_Export_ATP-bd"/>
</dbReference>
<dbReference type="GO" id="GO:0140359">
    <property type="term" value="F:ABC-type transporter activity"/>
    <property type="evidence" value="ECO:0007669"/>
    <property type="project" value="InterPro"/>
</dbReference>
<sequence>MDEKTNPETTPESVLAENNTGSLVADNPVVIVDDLHIEFKTLATGKRITSGGTKGFLQRNRKFKTVHALKGVSFVANANESIGIIGSNGSGKSTLMRAITGLIPPTRGAVYAKSRPNLLGVGAALIPDLSGGQNIMLGGLAMGLTREEIEEKYDEIVDFTGIRDFMDMPMRTYSSGMSARLKFAIATAKDYEILIVDEALSVGDRKFQKKSEDRIRAIRENAGTVFLVSHSMRSIRDTCTRTIWIEKGDLRADGDTDSVIREYEAHK</sequence>
<dbReference type="AlphaFoldDB" id="A0A2N6VLG2"/>
<evidence type="ECO:0000256" key="3">
    <source>
        <dbReference type="ARBA" id="ARBA00022741"/>
    </source>
</evidence>
<keyword evidence="3" id="KW-0547">Nucleotide-binding</keyword>
<dbReference type="InterPro" id="IPR027417">
    <property type="entry name" value="P-loop_NTPase"/>
</dbReference>
<dbReference type="PROSITE" id="PS50893">
    <property type="entry name" value="ABC_TRANSPORTER_2"/>
    <property type="match status" value="1"/>
</dbReference>
<evidence type="ECO:0000313" key="6">
    <source>
        <dbReference type="EMBL" id="PMD04991.1"/>
    </source>
</evidence>
<dbReference type="InterPro" id="IPR003593">
    <property type="entry name" value="AAA+_ATPase"/>
</dbReference>
<dbReference type="GO" id="GO:0005524">
    <property type="term" value="F:ATP binding"/>
    <property type="evidence" value="ECO:0007669"/>
    <property type="project" value="UniProtKB-KW"/>
</dbReference>
<name>A0A2N6VLG2_9MICO</name>
<dbReference type="SUPFAM" id="SSF52540">
    <property type="entry name" value="P-loop containing nucleoside triphosphate hydrolases"/>
    <property type="match status" value="1"/>
</dbReference>
<reference evidence="6 7" key="1">
    <citation type="submission" date="2017-09" db="EMBL/GenBank/DDBJ databases">
        <title>Bacterial strain isolated from the female urinary microbiota.</title>
        <authorList>
            <person name="Thomas-White K."/>
            <person name="Kumar N."/>
            <person name="Forster S."/>
            <person name="Putonti C."/>
            <person name="Lawley T."/>
            <person name="Wolfe A.J."/>
        </authorList>
    </citation>
    <scope>NUCLEOTIDE SEQUENCE [LARGE SCALE GENOMIC DNA]</scope>
    <source>
        <strain evidence="6 7">UMB1301</strain>
    </source>
</reference>
<dbReference type="PROSITE" id="PS00211">
    <property type="entry name" value="ABC_TRANSPORTER_1"/>
    <property type="match status" value="1"/>
</dbReference>
<dbReference type="PANTHER" id="PTHR46743">
    <property type="entry name" value="TEICHOIC ACIDS EXPORT ATP-BINDING PROTEIN TAGH"/>
    <property type="match status" value="1"/>
</dbReference>
<evidence type="ECO:0000256" key="4">
    <source>
        <dbReference type="ARBA" id="ARBA00022840"/>
    </source>
</evidence>